<name>X1EF28_9ZZZZ</name>
<dbReference type="EMBL" id="BART01034223">
    <property type="protein sequence ID" value="GAH15744.1"/>
    <property type="molecule type" value="Genomic_DNA"/>
</dbReference>
<sequence>MELIRYAMEEDGYDQIVYLDWDCIPVKQIPNNFWDILSQKKPFQACLQMYRKTRAPWRGKTDRRKIPNGGFMYIADKEIPKEGIRLWEEIGEGYNDEPAWGKLTDNMTDGWKGIGKYFELFEPEFCNLHKNSGYGSRPDLLEKLENKDVCFVHHQGL</sequence>
<organism evidence="1">
    <name type="scientific">marine sediment metagenome</name>
    <dbReference type="NCBI Taxonomy" id="412755"/>
    <lineage>
        <taxon>unclassified sequences</taxon>
        <taxon>metagenomes</taxon>
        <taxon>ecological metagenomes</taxon>
    </lineage>
</organism>
<evidence type="ECO:0000313" key="1">
    <source>
        <dbReference type="EMBL" id="GAH15744.1"/>
    </source>
</evidence>
<proteinExistence type="predicted"/>
<gene>
    <name evidence="1" type="ORF">S01H4_58565</name>
</gene>
<dbReference type="AlphaFoldDB" id="X1EF28"/>
<protein>
    <recommendedName>
        <fullName evidence="2">Nucleotide-diphospho-sugar transferase domain-containing protein</fullName>
    </recommendedName>
</protein>
<reference evidence="1" key="1">
    <citation type="journal article" date="2014" name="Front. Microbiol.">
        <title>High frequency of phylogenetically diverse reductive dehalogenase-homologous genes in deep subseafloor sedimentary metagenomes.</title>
        <authorList>
            <person name="Kawai M."/>
            <person name="Futagami T."/>
            <person name="Toyoda A."/>
            <person name="Takaki Y."/>
            <person name="Nishi S."/>
            <person name="Hori S."/>
            <person name="Arai W."/>
            <person name="Tsubouchi T."/>
            <person name="Morono Y."/>
            <person name="Uchiyama I."/>
            <person name="Ito T."/>
            <person name="Fujiyama A."/>
            <person name="Inagaki F."/>
            <person name="Takami H."/>
        </authorList>
    </citation>
    <scope>NUCLEOTIDE SEQUENCE</scope>
    <source>
        <strain evidence="1">Expedition CK06-06</strain>
    </source>
</reference>
<accession>X1EF28</accession>
<evidence type="ECO:0008006" key="2">
    <source>
        <dbReference type="Google" id="ProtNLM"/>
    </source>
</evidence>
<comment type="caution">
    <text evidence="1">The sequence shown here is derived from an EMBL/GenBank/DDBJ whole genome shotgun (WGS) entry which is preliminary data.</text>
</comment>